<evidence type="ECO:0000313" key="2">
    <source>
        <dbReference type="EMBL" id="WKW13507.1"/>
    </source>
</evidence>
<feature type="region of interest" description="Disordered" evidence="1">
    <location>
        <begin position="1"/>
        <end position="58"/>
    </location>
</feature>
<proteinExistence type="predicted"/>
<evidence type="ECO:0000313" key="3">
    <source>
        <dbReference type="EMBL" id="WKW16414.1"/>
    </source>
</evidence>
<evidence type="ECO:0000256" key="1">
    <source>
        <dbReference type="SAM" id="MobiDB-lite"/>
    </source>
</evidence>
<organism evidence="2">
    <name type="scientific">Pseudogemmatithrix spongiicola</name>
    <dbReference type="NCBI Taxonomy" id="3062599"/>
    <lineage>
        <taxon>Bacteria</taxon>
        <taxon>Pseudomonadati</taxon>
        <taxon>Gemmatimonadota</taxon>
        <taxon>Gemmatimonadia</taxon>
        <taxon>Gemmatimonadales</taxon>
        <taxon>Gemmatimonadaceae</taxon>
        <taxon>Pseudogemmatithrix</taxon>
    </lineage>
</organism>
<accession>A0AA49JWU1</accession>
<keyword evidence="4" id="KW-1185">Reference proteome</keyword>
<accession>A0AA49K2Q3</accession>
<dbReference type="KEGG" id="pspc:Strain318_002830"/>
<feature type="compositionally biased region" description="Basic and acidic residues" evidence="1">
    <location>
        <begin position="38"/>
        <end position="58"/>
    </location>
</feature>
<dbReference type="EMBL" id="CP130612">
    <property type="protein sequence ID" value="WKW13507.1"/>
    <property type="molecule type" value="Genomic_DNA"/>
</dbReference>
<protein>
    <submittedName>
        <fullName evidence="2">Uncharacterized protein</fullName>
    </submittedName>
</protein>
<gene>
    <name evidence="2" type="ORF">Strain138_002830</name>
    <name evidence="3" type="ORF">Strain318_002830</name>
</gene>
<name>A0AA49JWU1_9BACT</name>
<dbReference type="Proteomes" id="UP001229955">
    <property type="component" value="Chromosome"/>
</dbReference>
<dbReference type="EMBL" id="CP130613">
    <property type="protein sequence ID" value="WKW16414.1"/>
    <property type="molecule type" value="Genomic_DNA"/>
</dbReference>
<dbReference type="RefSeq" id="WP_367886359.1">
    <property type="nucleotide sequence ID" value="NZ_CP130612.1"/>
</dbReference>
<evidence type="ECO:0000313" key="4">
    <source>
        <dbReference type="Proteomes" id="UP001229955"/>
    </source>
</evidence>
<reference evidence="2" key="1">
    <citation type="submission" date="2023-07" db="EMBL/GenBank/DDBJ databases">
        <authorList>
            <person name="Haufschild T."/>
            <person name="Kallscheuer N."/>
            <person name="Hammer J."/>
            <person name="Kohn T."/>
            <person name="Kabuu M."/>
            <person name="Jogler M."/>
            <person name="Wohfarth N."/>
            <person name="Heuer A."/>
            <person name="Rohde M."/>
            <person name="van Teeseling M.C.F."/>
            <person name="Jogler C."/>
        </authorList>
    </citation>
    <scope>NUCLEOTIDE SEQUENCE</scope>
    <source>
        <strain evidence="2">Strain 138</strain>
        <strain evidence="3">Strain 318</strain>
    </source>
</reference>
<dbReference type="AlphaFoldDB" id="A0AA49JWU1"/>
<sequence length="58" mass="6889">MSGLDDKSIANLVKKMQKQAKPRNVEAKTYDATAPQRVTDEKDQERDRMFKEMKRREF</sequence>